<sequence length="1384" mass="153702">MRHYLFTTLSLFLVTVSASIGQTTENFVKTYKARTGTSSVTTVTTGTPNQSYKSFTYLDGLGRPKQTIGKQSTINGKDLIIPIDYDDFGRQEKEYLPYFENTTVGQDGSFRSDALDAHASRTAPIYGDTYGYSQTLFEASPLNRVDKQAAPGNAWRMGSTKEVKFSRRTNTSGEGVRIFTVNSTGLPVTSAAYGNNLLWVEITQDEDDKTTVQYTDKLGRVILKKVQNTATPTGNGHSGWLCTYYVYDDLGQLRVVIPPQATQIMLTKGWNLSTNATLADAQYFRYTYDGRGRMIEKRVPGKGLESMLYDNQDRMVGFQDANMFAASPKEWLYTKYDALGRVVMTGIVTTNTLRESLQTTLNTSGANNATVKANTAKIKTGTTITSAKYDGYQEYVASSSITLQNGFAMKATGNQSFTARIGTPPASGAAGAWPTNEGEILTVNYYDSYQYLTGFSYANPGTPFLSAASTRVHGLQTGKKVKNLETGEFYTTAFYYDNKGRVIQTLGQHQVGGTVRASTAYNFEDQPTHSLTTNSLSSNYTVLRTYLYNVIGQLATVTHKVGSGSPKILAQYTYDDLGRQTGKTFPTVASNANQTSTYNIRGWLTGQGSGFTGIFKQTLYYNTGATANRFNGNIARVSWTGGQETTPVTRTYNYAYDNANRITGATFTSTGSGENSRYNLSGISYDANGNIKTMTRRGERAAGNYNLVDALTYKYDSTTTFGDVYSNRLLNVKDREASNTYTSKDFKPNGGATGNYLYDANGNQRVNKDKRISETKFNHLNLPEEISFSTGGKLRFVYDAEGNKLTQKVYNGSGTLTKTQDYIGEVVLLNGGLDYLVHEEGRIVAEDDKLWSEFYVKDHLGNVRQVLRSPTSQVYIATMESGRAASEEMEFSMVSESRQTEPEHNVTQGGNKVAWLNANRGRMVGPGRTQEIYAGDSLKLQVYGKYLEDKKQKANAASFMAAGGKERLVADLNELALSTQRAGGANPIALLNLADILAKDLQKKEAPEAYMMYALYDQDSNRYEVGKKVLSKNAANQHEVLEENMYISRDGYMETFVVNETSEDVWFDNMMVMSVSSAIVQETHYDPWGLELKGLGFQHGLIKANKYLYNSKELLDDQNLNLYDYGARYYDPAIGRWTGPDPMASEREWLSPYNYVQNNPMLRVDPDGMLDEYNFNVDNGEFEWISDKGGDETQYVNIVNSEGGKLGQGSVSGSEVYAYRLKESVVLTNFDAAFDDQTYNANSNYEYSFDEFSLRSDLLKSDDVISRYLTSSEKGGKAGPLTYSAEESRYGYTSMRLKMMISSIDQSFDAMPSFHSLPKATKFGTTIREAGYISTGLKGNKGVASLTNQTSWNQFLKANTGNYSGKGWQRRAAADYYKSNYYKK</sequence>
<organism evidence="3 4">
    <name type="scientific">Algoriphagus locisalis</name>
    <dbReference type="NCBI Taxonomy" id="305507"/>
    <lineage>
        <taxon>Bacteria</taxon>
        <taxon>Pseudomonadati</taxon>
        <taxon>Bacteroidota</taxon>
        <taxon>Cytophagia</taxon>
        <taxon>Cytophagales</taxon>
        <taxon>Cyclobacteriaceae</taxon>
        <taxon>Algoriphagus</taxon>
    </lineage>
</organism>
<evidence type="ECO:0000259" key="2">
    <source>
        <dbReference type="Pfam" id="PF20041"/>
    </source>
</evidence>
<protein>
    <submittedName>
        <fullName evidence="3">RHS repeat-associated core domain-containing protein</fullName>
    </submittedName>
</protein>
<dbReference type="PANTHER" id="PTHR32305">
    <property type="match status" value="1"/>
</dbReference>
<dbReference type="Pfam" id="PF20041">
    <property type="entry name" value="DUF6443"/>
    <property type="match status" value="1"/>
</dbReference>
<dbReference type="STRING" id="305507.SAMN04489724_3041"/>
<keyword evidence="4" id="KW-1185">Reference proteome</keyword>
<feature type="chain" id="PRO_5011785777" evidence="1">
    <location>
        <begin position="19"/>
        <end position="1384"/>
    </location>
</feature>
<name>A0A1I7CBL2_9BACT</name>
<dbReference type="EMBL" id="FPBF01000004">
    <property type="protein sequence ID" value="SFT96810.1"/>
    <property type="molecule type" value="Genomic_DNA"/>
</dbReference>
<dbReference type="InterPro" id="IPR022385">
    <property type="entry name" value="Rhs_assc_core"/>
</dbReference>
<gene>
    <name evidence="3" type="ORF">SAMN04489724_3041</name>
</gene>
<feature type="signal peptide" evidence="1">
    <location>
        <begin position="1"/>
        <end position="18"/>
    </location>
</feature>
<dbReference type="Gene3D" id="2.180.10.10">
    <property type="entry name" value="RHS repeat-associated core"/>
    <property type="match status" value="2"/>
</dbReference>
<dbReference type="InterPro" id="IPR050708">
    <property type="entry name" value="T6SS_VgrG/RHS"/>
</dbReference>
<keyword evidence="1" id="KW-0732">Signal</keyword>
<evidence type="ECO:0000313" key="4">
    <source>
        <dbReference type="Proteomes" id="UP000199673"/>
    </source>
</evidence>
<dbReference type="InterPro" id="IPR045619">
    <property type="entry name" value="DUF6443"/>
</dbReference>
<dbReference type="RefSeq" id="WP_091694879.1">
    <property type="nucleotide sequence ID" value="NZ_FPBF01000004.1"/>
</dbReference>
<feature type="domain" description="DUF6443" evidence="2">
    <location>
        <begin position="30"/>
        <end position="168"/>
    </location>
</feature>
<dbReference type="Proteomes" id="UP000199673">
    <property type="component" value="Unassembled WGS sequence"/>
</dbReference>
<proteinExistence type="predicted"/>
<evidence type="ECO:0000313" key="3">
    <source>
        <dbReference type="EMBL" id="SFT96810.1"/>
    </source>
</evidence>
<dbReference type="NCBIfam" id="TIGR03696">
    <property type="entry name" value="Rhs_assc_core"/>
    <property type="match status" value="1"/>
</dbReference>
<dbReference type="PANTHER" id="PTHR32305:SF15">
    <property type="entry name" value="PROTEIN RHSA-RELATED"/>
    <property type="match status" value="1"/>
</dbReference>
<evidence type="ECO:0000256" key="1">
    <source>
        <dbReference type="SAM" id="SignalP"/>
    </source>
</evidence>
<accession>A0A1I7CBL2</accession>
<reference evidence="4" key="1">
    <citation type="submission" date="2016-10" db="EMBL/GenBank/DDBJ databases">
        <authorList>
            <person name="Varghese N."/>
            <person name="Submissions S."/>
        </authorList>
    </citation>
    <scope>NUCLEOTIDE SEQUENCE [LARGE SCALE GENOMIC DNA]</scope>
    <source>
        <strain evidence="4">DSM 23445</strain>
    </source>
</reference>
<dbReference type="OrthoDB" id="976756at2"/>